<dbReference type="HOGENOM" id="CLU_2333702_0_0_1"/>
<dbReference type="Proteomes" id="UP000030663">
    <property type="component" value="Unassembled WGS sequence"/>
</dbReference>
<accession>X0BBU1</accession>
<sequence>MQEIVLLSRWRVLACGTTFHPLLSKALATTPTVTKARSGSDMLQLRRRLVQRLFSVFGYLHLPKILKTQLPTSRKEFLYKTRSILGRVKLSLRGNLSF</sequence>
<reference evidence="1 2" key="1">
    <citation type="submission" date="2011-11" db="EMBL/GenBank/DDBJ databases">
        <title>The Genome Sequence of Fusarium oxysporum PHW815.</title>
        <authorList>
            <consortium name="The Broad Institute Genome Sequencing Platform"/>
            <person name="Ma L.-J."/>
            <person name="Gale L.R."/>
            <person name="Schwartz D.C."/>
            <person name="Zhou S."/>
            <person name="Corby-Kistler H."/>
            <person name="Young S.K."/>
            <person name="Zeng Q."/>
            <person name="Gargeya S."/>
            <person name="Fitzgerald M."/>
            <person name="Haas B."/>
            <person name="Abouelleil A."/>
            <person name="Alvarado L."/>
            <person name="Arachchi H.M."/>
            <person name="Berlin A."/>
            <person name="Brown A."/>
            <person name="Chapman S.B."/>
            <person name="Chen Z."/>
            <person name="Dunbar C."/>
            <person name="Freedman E."/>
            <person name="Gearin G."/>
            <person name="Goldberg J."/>
            <person name="Griggs A."/>
            <person name="Gujja S."/>
            <person name="Heiman D."/>
            <person name="Howarth C."/>
            <person name="Larson L."/>
            <person name="Lui A."/>
            <person name="MacDonald P.J.P."/>
            <person name="Montmayeur A."/>
            <person name="Murphy C."/>
            <person name="Neiman D."/>
            <person name="Pearson M."/>
            <person name="Priest M."/>
            <person name="Roberts A."/>
            <person name="Saif S."/>
            <person name="Shea T."/>
            <person name="Shenoy N."/>
            <person name="Sisk P."/>
            <person name="Stolte C."/>
            <person name="Sykes S."/>
            <person name="Wortman J."/>
            <person name="Nusbaum C."/>
            <person name="Birren B."/>
        </authorList>
    </citation>
    <scope>NUCLEOTIDE SEQUENCE [LARGE SCALE GENOMIC DNA]</scope>
    <source>
        <strain evidence="1 2">54005</strain>
    </source>
</reference>
<dbReference type="EMBL" id="KI979671">
    <property type="protein sequence ID" value="EXK75979.1"/>
    <property type="molecule type" value="Genomic_DNA"/>
</dbReference>
<keyword evidence="2" id="KW-1185">Reference proteome</keyword>
<name>X0BBU1_FUSOX</name>
<gene>
    <name evidence="1" type="ORF">FOQG_19260</name>
</gene>
<protein>
    <submittedName>
        <fullName evidence="1">Uncharacterized protein</fullName>
    </submittedName>
</protein>
<dbReference type="AlphaFoldDB" id="X0BBU1"/>
<proteinExistence type="predicted"/>
<evidence type="ECO:0000313" key="1">
    <source>
        <dbReference type="EMBL" id="EXK75979.1"/>
    </source>
</evidence>
<evidence type="ECO:0000313" key="2">
    <source>
        <dbReference type="Proteomes" id="UP000030663"/>
    </source>
</evidence>
<organism evidence="1 2">
    <name type="scientific">Fusarium oxysporum f. sp. raphani 54005</name>
    <dbReference type="NCBI Taxonomy" id="1089458"/>
    <lineage>
        <taxon>Eukaryota</taxon>
        <taxon>Fungi</taxon>
        <taxon>Dikarya</taxon>
        <taxon>Ascomycota</taxon>
        <taxon>Pezizomycotina</taxon>
        <taxon>Sordariomycetes</taxon>
        <taxon>Hypocreomycetidae</taxon>
        <taxon>Hypocreales</taxon>
        <taxon>Nectriaceae</taxon>
        <taxon>Fusarium</taxon>
        <taxon>Fusarium oxysporum species complex</taxon>
    </lineage>
</organism>